<keyword evidence="2 3" id="KW-0378">Hydrolase</keyword>
<dbReference type="SUPFAM" id="SSF52972">
    <property type="entry name" value="ITPase-like"/>
    <property type="match status" value="1"/>
</dbReference>
<name>A0A8J8GQG2_9EURY</name>
<dbReference type="GO" id="GO:0047429">
    <property type="term" value="F:nucleoside triphosphate diphosphatase activity"/>
    <property type="evidence" value="ECO:0007669"/>
    <property type="project" value="InterPro"/>
</dbReference>
<keyword evidence="7" id="KW-1185">Reference proteome</keyword>
<evidence type="ECO:0000256" key="3">
    <source>
        <dbReference type="RuleBase" id="RU003781"/>
    </source>
</evidence>
<dbReference type="GO" id="GO:0009143">
    <property type="term" value="P:nucleoside triphosphate catabolic process"/>
    <property type="evidence" value="ECO:0007669"/>
    <property type="project" value="InterPro"/>
</dbReference>
<accession>A0A8J8GQG2</accession>
<sequence>MAIRFVTGNEGKVREARDYLADLEPVEQIDYDYTEVQSDSLEAIAAHGAREAFEELGSDEPVLVDDAGLFVEALEGFPGPYSAYVEDTVGVERLWRLASEEENRRARFKTVLAYADGEVPRTSDETASEADSGSRAVRVETFEGSVAGTLVAPRGEGGFGYDPIFEYNGQTMAEMSTEEKNAISHRGRALAEFAEWYAGRDQ</sequence>
<dbReference type="Gene3D" id="3.90.950.10">
    <property type="match status" value="1"/>
</dbReference>
<evidence type="ECO:0000256" key="1">
    <source>
        <dbReference type="ARBA" id="ARBA00008023"/>
    </source>
</evidence>
<gene>
    <name evidence="4" type="primary">rdgB</name>
    <name evidence="4" type="ORF">HT576_20140</name>
    <name evidence="5" type="ORF">HTZ84_00365</name>
</gene>
<dbReference type="OrthoDB" id="372108at2157"/>
<dbReference type="CDD" id="cd00515">
    <property type="entry name" value="HAM1"/>
    <property type="match status" value="1"/>
</dbReference>
<dbReference type="Pfam" id="PF01725">
    <property type="entry name" value="Ham1p_like"/>
    <property type="match status" value="1"/>
</dbReference>
<comment type="similarity">
    <text evidence="1 3">Belongs to the HAM1 NTPase family.</text>
</comment>
<dbReference type="RefSeq" id="WP_174678856.1">
    <property type="nucleotide sequence ID" value="NZ_JABUQZ010000001.1"/>
</dbReference>
<dbReference type="Proteomes" id="UP000728647">
    <property type="component" value="Unassembled WGS sequence"/>
</dbReference>
<comment type="caution">
    <text evidence="4">The sequence shown here is derived from an EMBL/GenBank/DDBJ whole genome shotgun (WGS) entry which is preliminary data.</text>
</comment>
<dbReference type="Proteomes" id="UP001016761">
    <property type="component" value="Unassembled WGS sequence"/>
</dbReference>
<dbReference type="InterPro" id="IPR002637">
    <property type="entry name" value="RdgB/HAM1"/>
</dbReference>
<evidence type="ECO:0000313" key="4">
    <source>
        <dbReference type="EMBL" id="NUB93315.1"/>
    </source>
</evidence>
<dbReference type="EMBL" id="JABUQZ010000001">
    <property type="protein sequence ID" value="NUC70778.1"/>
    <property type="molecule type" value="Genomic_DNA"/>
</dbReference>
<dbReference type="InterPro" id="IPR029001">
    <property type="entry name" value="ITPase-like_fam"/>
</dbReference>
<evidence type="ECO:0000313" key="5">
    <source>
        <dbReference type="EMBL" id="NUC70778.1"/>
    </source>
</evidence>
<evidence type="ECO:0000313" key="6">
    <source>
        <dbReference type="Proteomes" id="UP000728647"/>
    </source>
</evidence>
<protein>
    <submittedName>
        <fullName evidence="4">RdgB/HAM1 family non-canonical purine NTP pyrophosphatase</fullName>
    </submittedName>
</protein>
<dbReference type="PANTHER" id="PTHR11067:SF9">
    <property type="entry name" value="INOSINE TRIPHOSPHATE PYROPHOSPHATASE"/>
    <property type="match status" value="1"/>
</dbReference>
<evidence type="ECO:0000256" key="2">
    <source>
        <dbReference type="ARBA" id="ARBA00022801"/>
    </source>
</evidence>
<dbReference type="AlphaFoldDB" id="A0A8J8GQG2"/>
<reference evidence="4 7" key="1">
    <citation type="submission" date="2020-06" db="EMBL/GenBank/DDBJ databases">
        <title>Haloterrigena sp. nov., an extremely halophilic archaeon isolated from a saline sediment.</title>
        <authorList>
            <person name="Liu B.-B."/>
        </authorList>
    </citation>
    <scope>NUCLEOTIDE SEQUENCE</scope>
    <source>
        <strain evidence="4">SYSU A121-1</strain>
        <strain evidence="5 7">SYSU A558-1</strain>
    </source>
</reference>
<organism evidence="4 6">
    <name type="scientific">Haloterrigena gelatinilytica</name>
    <dbReference type="NCBI Taxonomy" id="2741724"/>
    <lineage>
        <taxon>Archaea</taxon>
        <taxon>Methanobacteriati</taxon>
        <taxon>Methanobacteriota</taxon>
        <taxon>Stenosarchaea group</taxon>
        <taxon>Halobacteria</taxon>
        <taxon>Halobacteriales</taxon>
        <taxon>Natrialbaceae</taxon>
        <taxon>Haloterrigena</taxon>
    </lineage>
</organism>
<dbReference type="NCBIfam" id="TIGR00042">
    <property type="entry name" value="RdgB/HAM1 family non-canonical purine NTP pyrophosphatase"/>
    <property type="match status" value="1"/>
</dbReference>
<proteinExistence type="inferred from homology"/>
<dbReference type="EMBL" id="JABURA010000001">
    <property type="protein sequence ID" value="NUB93315.1"/>
    <property type="molecule type" value="Genomic_DNA"/>
</dbReference>
<dbReference type="GO" id="GO:0005737">
    <property type="term" value="C:cytoplasm"/>
    <property type="evidence" value="ECO:0007669"/>
    <property type="project" value="TreeGrafter"/>
</dbReference>
<dbReference type="PANTHER" id="PTHR11067">
    <property type="entry name" value="INOSINE TRIPHOSPHATE PYROPHOSPHATASE/HAM1 PROTEIN"/>
    <property type="match status" value="1"/>
</dbReference>
<evidence type="ECO:0000313" key="7">
    <source>
        <dbReference type="Proteomes" id="UP001016761"/>
    </source>
</evidence>